<proteinExistence type="predicted"/>
<name>A0A2Z6N1W6_TRISU</name>
<accession>A0A2Z6N1W6</accession>
<evidence type="ECO:0000256" key="1">
    <source>
        <dbReference type="SAM" id="MobiDB-lite"/>
    </source>
</evidence>
<feature type="region of interest" description="Disordered" evidence="1">
    <location>
        <begin position="134"/>
        <end position="167"/>
    </location>
</feature>
<evidence type="ECO:0000313" key="2">
    <source>
        <dbReference type="EMBL" id="GAU37711.1"/>
    </source>
</evidence>
<gene>
    <name evidence="2" type="ORF">TSUD_382040</name>
</gene>
<dbReference type="PANTHER" id="PTHR34222">
    <property type="entry name" value="GAG_PRE-INTEGRS DOMAIN-CONTAINING PROTEIN"/>
    <property type="match status" value="1"/>
</dbReference>
<reference evidence="3" key="1">
    <citation type="journal article" date="2017" name="Front. Plant Sci.">
        <title>Climate Clever Clovers: New Paradigm to Reduce the Environmental Footprint of Ruminants by Breeding Low Methanogenic Forages Utilizing Haplotype Variation.</title>
        <authorList>
            <person name="Kaur P."/>
            <person name="Appels R."/>
            <person name="Bayer P.E."/>
            <person name="Keeble-Gagnere G."/>
            <person name="Wang J."/>
            <person name="Hirakawa H."/>
            <person name="Shirasawa K."/>
            <person name="Vercoe P."/>
            <person name="Stefanova K."/>
            <person name="Durmic Z."/>
            <person name="Nichols P."/>
            <person name="Revell C."/>
            <person name="Isobe S.N."/>
            <person name="Edwards D."/>
            <person name="Erskine W."/>
        </authorList>
    </citation>
    <scope>NUCLEOTIDE SEQUENCE [LARGE SCALE GENOMIC DNA]</scope>
    <source>
        <strain evidence="3">cv. Daliak</strain>
    </source>
</reference>
<protein>
    <submittedName>
        <fullName evidence="2">Uncharacterized protein</fullName>
    </submittedName>
</protein>
<dbReference type="Proteomes" id="UP000242715">
    <property type="component" value="Unassembled WGS sequence"/>
</dbReference>
<evidence type="ECO:0000313" key="3">
    <source>
        <dbReference type="Proteomes" id="UP000242715"/>
    </source>
</evidence>
<dbReference type="OrthoDB" id="1435198at2759"/>
<dbReference type="AlphaFoldDB" id="A0A2Z6N1W6"/>
<keyword evidence="3" id="KW-1185">Reference proteome</keyword>
<organism evidence="2 3">
    <name type="scientific">Trifolium subterraneum</name>
    <name type="common">Subterranean clover</name>
    <dbReference type="NCBI Taxonomy" id="3900"/>
    <lineage>
        <taxon>Eukaryota</taxon>
        <taxon>Viridiplantae</taxon>
        <taxon>Streptophyta</taxon>
        <taxon>Embryophyta</taxon>
        <taxon>Tracheophyta</taxon>
        <taxon>Spermatophyta</taxon>
        <taxon>Magnoliopsida</taxon>
        <taxon>eudicotyledons</taxon>
        <taxon>Gunneridae</taxon>
        <taxon>Pentapetalae</taxon>
        <taxon>rosids</taxon>
        <taxon>fabids</taxon>
        <taxon>Fabales</taxon>
        <taxon>Fabaceae</taxon>
        <taxon>Papilionoideae</taxon>
        <taxon>50 kb inversion clade</taxon>
        <taxon>NPAAA clade</taxon>
        <taxon>Hologalegina</taxon>
        <taxon>IRL clade</taxon>
        <taxon>Trifolieae</taxon>
        <taxon>Trifolium</taxon>
    </lineage>
</organism>
<dbReference type="PANTHER" id="PTHR34222:SF99">
    <property type="entry name" value="PROTEIN, PUTATIVE-RELATED"/>
    <property type="match status" value="1"/>
</dbReference>
<sequence>MTVAIRSKNKLHFLNGTLPRPLDDDGDSLACDRHLERIERSIYQGDVFRISDLQKEICILKQAIDEIRSYRDGDHVILFLKGLNDKYSTVKSHIMLMDPLSNICKVYSLLVQQERQAIVPLDVPKLLAVTKTYSQGRGNSSGRGRGAKDDRSIGGRGKGSKIKQVYD</sequence>
<dbReference type="EMBL" id="DF973686">
    <property type="protein sequence ID" value="GAU37711.1"/>
    <property type="molecule type" value="Genomic_DNA"/>
</dbReference>